<protein>
    <submittedName>
        <fullName evidence="1">Uncharacterized protein</fullName>
    </submittedName>
</protein>
<sequence>MKQGKKRTMSICVSDIDKSKIVAHENGKKYLAIETWDNETPDKYDNDFSVAISFNKEEIEKKKAGEEVKRVYLGNGKIWPDTNTTRAITNEEADDLPF</sequence>
<keyword evidence="2" id="KW-1185">Reference proteome</keyword>
<organism evidence="1 2">
    <name type="scientific">Flavobacterium urumqiense</name>
    <dbReference type="NCBI Taxonomy" id="935224"/>
    <lineage>
        <taxon>Bacteria</taxon>
        <taxon>Pseudomonadati</taxon>
        <taxon>Bacteroidota</taxon>
        <taxon>Flavobacteriia</taxon>
        <taxon>Flavobacteriales</taxon>
        <taxon>Flavobacteriaceae</taxon>
        <taxon>Flavobacterium</taxon>
    </lineage>
</organism>
<proteinExistence type="predicted"/>
<dbReference type="EMBL" id="FNVP01000009">
    <property type="protein sequence ID" value="SEG31336.1"/>
    <property type="molecule type" value="Genomic_DNA"/>
</dbReference>
<dbReference type="OrthoDB" id="1366967at2"/>
<dbReference type="Proteomes" id="UP000236737">
    <property type="component" value="Unassembled WGS sequence"/>
</dbReference>
<evidence type="ECO:0000313" key="1">
    <source>
        <dbReference type="EMBL" id="SEG31336.1"/>
    </source>
</evidence>
<dbReference type="AlphaFoldDB" id="A0A1H5Z7J8"/>
<evidence type="ECO:0000313" key="2">
    <source>
        <dbReference type="Proteomes" id="UP000236737"/>
    </source>
</evidence>
<reference evidence="2" key="1">
    <citation type="submission" date="2016-10" db="EMBL/GenBank/DDBJ databases">
        <authorList>
            <person name="Varghese N."/>
            <person name="Submissions S."/>
        </authorList>
    </citation>
    <scope>NUCLEOTIDE SEQUENCE [LARGE SCALE GENOMIC DNA]</scope>
    <source>
        <strain evidence="2">CGMCC 1.9230</strain>
    </source>
</reference>
<gene>
    <name evidence="1" type="ORF">SAMN04488130_109102</name>
</gene>
<dbReference type="RefSeq" id="WP_104000320.1">
    <property type="nucleotide sequence ID" value="NZ_FNVP01000009.1"/>
</dbReference>
<name>A0A1H5Z7J8_9FLAO</name>
<accession>A0A1H5Z7J8</accession>